<comment type="function">
    <text evidence="7">Catalyzes the NADPH-dependent reduction of L-glutamate 5-phosphate into L-glutamate 5-semialdehyde and phosphate. The product spontaneously undergoes cyclization to form 1-pyrroline-5-carboxylate.</text>
</comment>
<evidence type="ECO:0000256" key="5">
    <source>
        <dbReference type="ARBA" id="ARBA00023002"/>
    </source>
</evidence>
<dbReference type="CDD" id="cd07079">
    <property type="entry name" value="ALDH_F18-19_ProA-GPR"/>
    <property type="match status" value="1"/>
</dbReference>
<dbReference type="Gene3D" id="3.40.309.10">
    <property type="entry name" value="Aldehyde Dehydrogenase, Chain A, domain 2"/>
    <property type="match status" value="1"/>
</dbReference>
<dbReference type="GO" id="GO:0055129">
    <property type="term" value="P:L-proline biosynthetic process"/>
    <property type="evidence" value="ECO:0007669"/>
    <property type="project" value="UniProtKB-UniRule"/>
</dbReference>
<keyword evidence="4 7" id="KW-0521">NADP</keyword>
<dbReference type="SUPFAM" id="SSF53720">
    <property type="entry name" value="ALDH-like"/>
    <property type="match status" value="1"/>
</dbReference>
<evidence type="ECO:0000256" key="1">
    <source>
        <dbReference type="ARBA" id="ARBA00004985"/>
    </source>
</evidence>
<dbReference type="GO" id="GO:0005737">
    <property type="term" value="C:cytoplasm"/>
    <property type="evidence" value="ECO:0007669"/>
    <property type="project" value="UniProtKB-SubCell"/>
</dbReference>
<reference evidence="9 10" key="1">
    <citation type="journal article" date="2016" name="Nat. Commun.">
        <title>Thousands of microbial genomes shed light on interconnected biogeochemical processes in an aquifer system.</title>
        <authorList>
            <person name="Anantharaman K."/>
            <person name="Brown C.T."/>
            <person name="Hug L.A."/>
            <person name="Sharon I."/>
            <person name="Castelle C.J."/>
            <person name="Probst A.J."/>
            <person name="Thomas B.C."/>
            <person name="Singh A."/>
            <person name="Wilkins M.J."/>
            <person name="Karaoz U."/>
            <person name="Brodie E.L."/>
            <person name="Williams K.H."/>
            <person name="Hubbard S.S."/>
            <person name="Banfield J.F."/>
        </authorList>
    </citation>
    <scope>NUCLEOTIDE SEQUENCE [LARGE SCALE GENOMIC DNA]</scope>
</reference>
<proteinExistence type="inferred from homology"/>
<keyword evidence="3 7" id="KW-0641">Proline biosynthesis</keyword>
<evidence type="ECO:0000313" key="10">
    <source>
        <dbReference type="Proteomes" id="UP000176863"/>
    </source>
</evidence>
<sequence length="409" mass="44664">MKVHLDNIRQAAIDLAKTSEKKRNAFLGALAKELRTRKKDLLAANQKDVADAQRNELPEAFVQRLVVDAHGLETLNKKLRDVQKLKSGLGEIIEHKKDRTGLVLDKVRTPLGVILIIYESRPEVTIDVAALCIKSGNVAILKGGSEAKHSNQALYHCIQNALKKSGFAKDTVSYVQDRSAVSKLLKQHTHIDLVIARGGYSLVKAVLSDSTIPVLAHAAGGARIYIDQSADLKMAEKILVNAKISKPAACNSLDTIVVHKKIASRFIPRITDMLRARGVRVLGDALSRKFSAVGTMTEKDWDTEFLGPTVGIKVVSDVAEAITFINHHSKRHSEGIVASNKKIIRQFTDSVDAAAIFVNASTRLHDGYVFGLGSEMGIAAGKLHARGPVGLKELTTYKWQIYGKGHIRA</sequence>
<evidence type="ECO:0000259" key="8">
    <source>
        <dbReference type="Pfam" id="PF00171"/>
    </source>
</evidence>
<gene>
    <name evidence="7" type="primary">proA</name>
    <name evidence="9" type="ORF">A2851_05100</name>
</gene>
<comment type="pathway">
    <text evidence="1 7">Amino-acid biosynthesis; L-proline biosynthesis; L-glutamate 5-semialdehyde from L-glutamate: step 2/2.</text>
</comment>
<dbReference type="Gene3D" id="3.40.605.10">
    <property type="entry name" value="Aldehyde Dehydrogenase, Chain A, domain 1"/>
    <property type="match status" value="1"/>
</dbReference>
<dbReference type="InterPro" id="IPR000965">
    <property type="entry name" value="GPR_dom"/>
</dbReference>
<protein>
    <recommendedName>
        <fullName evidence="7">Gamma-glutamyl phosphate reductase</fullName>
        <shortName evidence="7">GPR</shortName>
        <ecNumber evidence="7">1.2.1.41</ecNumber>
    </recommendedName>
    <alternativeName>
        <fullName evidence="7">Glutamate-5-semialdehyde dehydrogenase</fullName>
    </alternativeName>
    <alternativeName>
        <fullName evidence="7">Glutamyl-gamma-semialdehyde dehydrogenase</fullName>
        <shortName evidence="7">GSA dehydrogenase</shortName>
    </alternativeName>
</protein>
<evidence type="ECO:0000313" key="9">
    <source>
        <dbReference type="EMBL" id="OGG52396.1"/>
    </source>
</evidence>
<dbReference type="AlphaFoldDB" id="A0A1F6CT92"/>
<dbReference type="NCBIfam" id="TIGR00407">
    <property type="entry name" value="proA"/>
    <property type="match status" value="1"/>
</dbReference>
<dbReference type="NCBIfam" id="NF001221">
    <property type="entry name" value="PRK00197.1"/>
    <property type="match status" value="1"/>
</dbReference>
<feature type="domain" description="Aldehyde dehydrogenase" evidence="8">
    <location>
        <begin position="10"/>
        <end position="277"/>
    </location>
</feature>
<comment type="similarity">
    <text evidence="7">Belongs to the gamma-glutamyl phosphate reductase family.</text>
</comment>
<name>A0A1F6CT92_9BACT</name>
<dbReference type="InterPro" id="IPR012134">
    <property type="entry name" value="Glu-5-SA_DH"/>
</dbReference>
<comment type="caution">
    <text evidence="9">The sequence shown here is derived from an EMBL/GenBank/DDBJ whole genome shotgun (WGS) entry which is preliminary data.</text>
</comment>
<dbReference type="PANTHER" id="PTHR11063:SF8">
    <property type="entry name" value="DELTA-1-PYRROLINE-5-CARBOXYLATE SYNTHASE"/>
    <property type="match status" value="1"/>
</dbReference>
<dbReference type="PIRSF" id="PIRSF000151">
    <property type="entry name" value="GPR"/>
    <property type="match status" value="1"/>
</dbReference>
<dbReference type="EMBL" id="MFKT01000029">
    <property type="protein sequence ID" value="OGG52396.1"/>
    <property type="molecule type" value="Genomic_DNA"/>
</dbReference>
<organism evidence="9 10">
    <name type="scientific">Candidatus Kaiserbacteria bacterium RIFCSPHIGHO2_01_FULL_53_29</name>
    <dbReference type="NCBI Taxonomy" id="1798480"/>
    <lineage>
        <taxon>Bacteria</taxon>
        <taxon>Candidatus Kaiseribacteriota</taxon>
    </lineage>
</organism>
<dbReference type="EC" id="1.2.1.41" evidence="7"/>
<evidence type="ECO:0000256" key="6">
    <source>
        <dbReference type="ARBA" id="ARBA00049024"/>
    </source>
</evidence>
<dbReference type="UniPathway" id="UPA00098">
    <property type="reaction ID" value="UER00360"/>
</dbReference>
<keyword evidence="5 7" id="KW-0560">Oxidoreductase</keyword>
<comment type="catalytic activity">
    <reaction evidence="6 7">
        <text>L-glutamate 5-semialdehyde + phosphate + NADP(+) = L-glutamyl 5-phosphate + NADPH + H(+)</text>
        <dbReference type="Rhea" id="RHEA:19541"/>
        <dbReference type="ChEBI" id="CHEBI:15378"/>
        <dbReference type="ChEBI" id="CHEBI:43474"/>
        <dbReference type="ChEBI" id="CHEBI:57783"/>
        <dbReference type="ChEBI" id="CHEBI:58066"/>
        <dbReference type="ChEBI" id="CHEBI:58274"/>
        <dbReference type="ChEBI" id="CHEBI:58349"/>
        <dbReference type="EC" id="1.2.1.41"/>
    </reaction>
</comment>
<dbReference type="GO" id="GO:0050661">
    <property type="term" value="F:NADP binding"/>
    <property type="evidence" value="ECO:0007669"/>
    <property type="project" value="InterPro"/>
</dbReference>
<accession>A0A1F6CT92</accession>
<dbReference type="InterPro" id="IPR016161">
    <property type="entry name" value="Ald_DH/histidinol_DH"/>
</dbReference>
<comment type="subcellular location">
    <subcellularLocation>
        <location evidence="7">Cytoplasm</location>
    </subcellularLocation>
</comment>
<evidence type="ECO:0000256" key="3">
    <source>
        <dbReference type="ARBA" id="ARBA00022650"/>
    </source>
</evidence>
<evidence type="ECO:0000256" key="2">
    <source>
        <dbReference type="ARBA" id="ARBA00022605"/>
    </source>
</evidence>
<dbReference type="STRING" id="1798480.A2851_05100"/>
<dbReference type="Proteomes" id="UP000176863">
    <property type="component" value="Unassembled WGS sequence"/>
</dbReference>
<evidence type="ECO:0000256" key="7">
    <source>
        <dbReference type="HAMAP-Rule" id="MF_00412"/>
    </source>
</evidence>
<keyword evidence="7" id="KW-0963">Cytoplasm</keyword>
<dbReference type="Pfam" id="PF00171">
    <property type="entry name" value="Aldedh"/>
    <property type="match status" value="1"/>
</dbReference>
<dbReference type="InterPro" id="IPR015590">
    <property type="entry name" value="Aldehyde_DH_dom"/>
</dbReference>
<dbReference type="HAMAP" id="MF_00412">
    <property type="entry name" value="ProA"/>
    <property type="match status" value="1"/>
</dbReference>
<dbReference type="GO" id="GO:0004350">
    <property type="term" value="F:glutamate-5-semialdehyde dehydrogenase activity"/>
    <property type="evidence" value="ECO:0007669"/>
    <property type="project" value="UniProtKB-UniRule"/>
</dbReference>
<keyword evidence="2 7" id="KW-0028">Amino-acid biosynthesis</keyword>
<dbReference type="InterPro" id="IPR016163">
    <property type="entry name" value="Ald_DH_C"/>
</dbReference>
<dbReference type="PANTHER" id="PTHR11063">
    <property type="entry name" value="GLUTAMATE SEMIALDEHYDE DEHYDROGENASE"/>
    <property type="match status" value="1"/>
</dbReference>
<evidence type="ECO:0000256" key="4">
    <source>
        <dbReference type="ARBA" id="ARBA00022857"/>
    </source>
</evidence>
<dbReference type="InterPro" id="IPR016162">
    <property type="entry name" value="Ald_DH_N"/>
</dbReference>